<proteinExistence type="predicted"/>
<dbReference type="KEGG" id="plon:Pla110_17870"/>
<accession>A0A518CLF8</accession>
<dbReference type="AlphaFoldDB" id="A0A518CLF8"/>
<name>A0A518CLF8_9PLAN</name>
<dbReference type="OrthoDB" id="292317at2"/>
<evidence type="ECO:0000313" key="2">
    <source>
        <dbReference type="Proteomes" id="UP000317178"/>
    </source>
</evidence>
<evidence type="ECO:0000313" key="1">
    <source>
        <dbReference type="EMBL" id="QDU80065.1"/>
    </source>
</evidence>
<gene>
    <name evidence="1" type="ORF">Pla110_17870</name>
</gene>
<dbReference type="Proteomes" id="UP000317178">
    <property type="component" value="Chromosome"/>
</dbReference>
<reference evidence="1 2" key="1">
    <citation type="submission" date="2019-02" db="EMBL/GenBank/DDBJ databases">
        <title>Deep-cultivation of Planctomycetes and their phenomic and genomic characterization uncovers novel biology.</title>
        <authorList>
            <person name="Wiegand S."/>
            <person name="Jogler M."/>
            <person name="Boedeker C."/>
            <person name="Pinto D."/>
            <person name="Vollmers J."/>
            <person name="Rivas-Marin E."/>
            <person name="Kohn T."/>
            <person name="Peeters S.H."/>
            <person name="Heuer A."/>
            <person name="Rast P."/>
            <person name="Oberbeckmann S."/>
            <person name="Bunk B."/>
            <person name="Jeske O."/>
            <person name="Meyerdierks A."/>
            <person name="Storesund J.E."/>
            <person name="Kallscheuer N."/>
            <person name="Luecker S."/>
            <person name="Lage O.M."/>
            <person name="Pohl T."/>
            <person name="Merkel B.J."/>
            <person name="Hornburger P."/>
            <person name="Mueller R.-W."/>
            <person name="Bruemmer F."/>
            <person name="Labrenz M."/>
            <person name="Spormann A.M."/>
            <person name="Op den Camp H."/>
            <person name="Overmann J."/>
            <person name="Amann R."/>
            <person name="Jetten M.S.M."/>
            <person name="Mascher T."/>
            <person name="Medema M.H."/>
            <person name="Devos D.P."/>
            <person name="Kaster A.-K."/>
            <person name="Ovreas L."/>
            <person name="Rohde M."/>
            <person name="Galperin M.Y."/>
            <person name="Jogler C."/>
        </authorList>
    </citation>
    <scope>NUCLEOTIDE SEQUENCE [LARGE SCALE GENOMIC DNA]</scope>
    <source>
        <strain evidence="1 2">Pla110</strain>
    </source>
</reference>
<keyword evidence="2" id="KW-1185">Reference proteome</keyword>
<dbReference type="RefSeq" id="WP_144995160.1">
    <property type="nucleotide sequence ID" value="NZ_CP036281.1"/>
</dbReference>
<protein>
    <submittedName>
        <fullName evidence="1">Uncharacterized protein</fullName>
    </submittedName>
</protein>
<organism evidence="1 2">
    <name type="scientific">Polystyrenella longa</name>
    <dbReference type="NCBI Taxonomy" id="2528007"/>
    <lineage>
        <taxon>Bacteria</taxon>
        <taxon>Pseudomonadati</taxon>
        <taxon>Planctomycetota</taxon>
        <taxon>Planctomycetia</taxon>
        <taxon>Planctomycetales</taxon>
        <taxon>Planctomycetaceae</taxon>
        <taxon>Polystyrenella</taxon>
    </lineage>
</organism>
<dbReference type="EMBL" id="CP036281">
    <property type="protein sequence ID" value="QDU80065.1"/>
    <property type="molecule type" value="Genomic_DNA"/>
</dbReference>
<sequence>MMPLEEFGKSLIDEVRNASLSEFFQTLNGEMLSQRALAIHTKSERFTPEDLSMMKDLLRDYCDLMLHNTCMFLEGNPNVRLSIIDENREWIDIEDVSDGLAGELYSDEGWLHKYGV</sequence>